<evidence type="ECO:0000256" key="1">
    <source>
        <dbReference type="SAM" id="SignalP"/>
    </source>
</evidence>
<gene>
    <name evidence="2" type="ORF">RhiirA1_486830</name>
</gene>
<reference evidence="2 3" key="1">
    <citation type="submission" date="2017-10" db="EMBL/GenBank/DDBJ databases">
        <title>Extensive intraspecific genome diversity in a model arbuscular mycorrhizal fungus.</title>
        <authorList>
            <person name="Chen E.C.H."/>
            <person name="Morin E."/>
            <person name="Baudet D."/>
            <person name="Noel J."/>
            <person name="Ndikumana S."/>
            <person name="Charron P."/>
            <person name="St-Onge C."/>
            <person name="Giorgi J."/>
            <person name="Grigoriev I.V."/>
            <person name="Roux C."/>
            <person name="Martin F.M."/>
            <person name="Corradi N."/>
        </authorList>
    </citation>
    <scope>NUCLEOTIDE SEQUENCE [LARGE SCALE GENOMIC DNA]</scope>
    <source>
        <strain evidence="2 3">A1</strain>
    </source>
</reference>
<dbReference type="EMBL" id="LLXH01010472">
    <property type="protein sequence ID" value="PKC50293.1"/>
    <property type="molecule type" value="Genomic_DNA"/>
</dbReference>
<sequence length="104" mass="11645">MRIRQNSIKMIGIITCTTLLFGCSTHEYTTNSEQLYGSKNLSASNYSSESLTIHTVEFSSDRNVNDVTVTLLDYDTGEKLASTKVNEDGKAIFDMVKPDHPYEI</sequence>
<reference evidence="2 3" key="2">
    <citation type="submission" date="2017-10" db="EMBL/GenBank/DDBJ databases">
        <title>Genome analyses suggest a sexual origin of heterokaryosis in a supposedly ancient asexual fungus.</title>
        <authorList>
            <person name="Corradi N."/>
            <person name="Sedzielewska K."/>
            <person name="Noel J."/>
            <person name="Charron P."/>
            <person name="Farinelli L."/>
            <person name="Marton T."/>
            <person name="Kruger M."/>
            <person name="Pelin A."/>
            <person name="Brachmann A."/>
            <person name="Corradi N."/>
        </authorList>
    </citation>
    <scope>NUCLEOTIDE SEQUENCE [LARGE SCALE GENOMIC DNA]</scope>
    <source>
        <strain evidence="2 3">A1</strain>
    </source>
</reference>
<evidence type="ECO:0000313" key="2">
    <source>
        <dbReference type="EMBL" id="PKC50293.1"/>
    </source>
</evidence>
<evidence type="ECO:0000313" key="3">
    <source>
        <dbReference type="Proteomes" id="UP000232688"/>
    </source>
</evidence>
<keyword evidence="1" id="KW-0732">Signal</keyword>
<accession>A0A2N0QGX5</accession>
<dbReference type="AlphaFoldDB" id="A0A2N0QGX5"/>
<comment type="caution">
    <text evidence="2">The sequence shown here is derived from an EMBL/GenBank/DDBJ whole genome shotgun (WGS) entry which is preliminary data.</text>
</comment>
<protein>
    <recommendedName>
        <fullName evidence="4">Prealbumin-like fold domain-containing protein</fullName>
    </recommendedName>
</protein>
<feature type="signal peptide" evidence="1">
    <location>
        <begin position="1"/>
        <end position="22"/>
    </location>
</feature>
<proteinExistence type="predicted"/>
<dbReference type="VEuPathDB" id="FungiDB:RhiirA1_486830"/>
<organism evidence="2 3">
    <name type="scientific">Rhizophagus irregularis</name>
    <dbReference type="NCBI Taxonomy" id="588596"/>
    <lineage>
        <taxon>Eukaryota</taxon>
        <taxon>Fungi</taxon>
        <taxon>Fungi incertae sedis</taxon>
        <taxon>Mucoromycota</taxon>
        <taxon>Glomeromycotina</taxon>
        <taxon>Glomeromycetes</taxon>
        <taxon>Glomerales</taxon>
        <taxon>Glomeraceae</taxon>
        <taxon>Rhizophagus</taxon>
    </lineage>
</organism>
<name>A0A2N0QGX5_9GLOM</name>
<dbReference type="PROSITE" id="PS51257">
    <property type="entry name" value="PROKAR_LIPOPROTEIN"/>
    <property type="match status" value="1"/>
</dbReference>
<feature type="non-terminal residue" evidence="2">
    <location>
        <position position="104"/>
    </location>
</feature>
<evidence type="ECO:0008006" key="4">
    <source>
        <dbReference type="Google" id="ProtNLM"/>
    </source>
</evidence>
<dbReference type="Proteomes" id="UP000232688">
    <property type="component" value="Unassembled WGS sequence"/>
</dbReference>
<feature type="chain" id="PRO_5014974675" description="Prealbumin-like fold domain-containing protein" evidence="1">
    <location>
        <begin position="23"/>
        <end position="104"/>
    </location>
</feature>